<comment type="caution">
    <text evidence="2">The sequence shown here is derived from an EMBL/GenBank/DDBJ whole genome shotgun (WGS) entry which is preliminary data.</text>
</comment>
<dbReference type="Gene3D" id="3.10.100.10">
    <property type="entry name" value="Mannose-Binding Protein A, subunit A"/>
    <property type="match status" value="1"/>
</dbReference>
<gene>
    <name evidence="2" type="ORF">OFUS_LOCUS8135</name>
</gene>
<reference evidence="2" key="1">
    <citation type="submission" date="2022-03" db="EMBL/GenBank/DDBJ databases">
        <authorList>
            <person name="Martin C."/>
        </authorList>
    </citation>
    <scope>NUCLEOTIDE SEQUENCE</scope>
</reference>
<keyword evidence="3" id="KW-1185">Reference proteome</keyword>
<accession>A0A8S4NK33</accession>
<sequence length="196" mass="21996">MEMMLSLTPIFVLGLVVTLCIGTDIATMQWNGKKIQYFDRATALFEQSEDCLPGFFKGVWQNETCYMFVTAELTRSEASTFCTEGALGNGLVAIPTELHHAHIVGQIVMQTELRASSSSSQYYWTSGENFSGLWTWGTSLEPFNYTKFWTGSTPSTGFLALYESRSASPSPYYDWISTTSITNAYRSICQHFIVSR</sequence>
<keyword evidence="1" id="KW-0732">Signal</keyword>
<feature type="chain" id="PRO_5035754092" description="C-type lectin domain-containing protein" evidence="1">
    <location>
        <begin position="23"/>
        <end position="196"/>
    </location>
</feature>
<dbReference type="InterPro" id="IPR016187">
    <property type="entry name" value="CTDL_fold"/>
</dbReference>
<name>A0A8S4NK33_OWEFU</name>
<dbReference type="Proteomes" id="UP000749559">
    <property type="component" value="Unassembled WGS sequence"/>
</dbReference>
<dbReference type="InterPro" id="IPR016186">
    <property type="entry name" value="C-type_lectin-like/link_sf"/>
</dbReference>
<evidence type="ECO:0000313" key="2">
    <source>
        <dbReference type="EMBL" id="CAH1781567.1"/>
    </source>
</evidence>
<feature type="signal peptide" evidence="1">
    <location>
        <begin position="1"/>
        <end position="22"/>
    </location>
</feature>
<evidence type="ECO:0008006" key="4">
    <source>
        <dbReference type="Google" id="ProtNLM"/>
    </source>
</evidence>
<evidence type="ECO:0000256" key="1">
    <source>
        <dbReference type="SAM" id="SignalP"/>
    </source>
</evidence>
<evidence type="ECO:0000313" key="3">
    <source>
        <dbReference type="Proteomes" id="UP000749559"/>
    </source>
</evidence>
<dbReference type="EMBL" id="CAIIXF020000004">
    <property type="protein sequence ID" value="CAH1781567.1"/>
    <property type="molecule type" value="Genomic_DNA"/>
</dbReference>
<dbReference type="SUPFAM" id="SSF56436">
    <property type="entry name" value="C-type lectin-like"/>
    <property type="match status" value="1"/>
</dbReference>
<dbReference type="CDD" id="cd00037">
    <property type="entry name" value="CLECT"/>
    <property type="match status" value="1"/>
</dbReference>
<dbReference type="AlphaFoldDB" id="A0A8S4NK33"/>
<proteinExistence type="predicted"/>
<dbReference type="OrthoDB" id="6082360at2759"/>
<protein>
    <recommendedName>
        <fullName evidence="4">C-type lectin domain-containing protein</fullName>
    </recommendedName>
</protein>
<organism evidence="2 3">
    <name type="scientific">Owenia fusiformis</name>
    <name type="common">Polychaete worm</name>
    <dbReference type="NCBI Taxonomy" id="6347"/>
    <lineage>
        <taxon>Eukaryota</taxon>
        <taxon>Metazoa</taxon>
        <taxon>Spiralia</taxon>
        <taxon>Lophotrochozoa</taxon>
        <taxon>Annelida</taxon>
        <taxon>Polychaeta</taxon>
        <taxon>Sedentaria</taxon>
        <taxon>Canalipalpata</taxon>
        <taxon>Sabellida</taxon>
        <taxon>Oweniida</taxon>
        <taxon>Oweniidae</taxon>
        <taxon>Owenia</taxon>
    </lineage>
</organism>